<accession>A0A5B7GVX9</accession>
<evidence type="ECO:0000313" key="3">
    <source>
        <dbReference type="Proteomes" id="UP000324222"/>
    </source>
</evidence>
<protein>
    <submittedName>
        <fullName evidence="2">Uncharacterized protein</fullName>
    </submittedName>
</protein>
<name>A0A5B7GVX9_PORTR</name>
<sequence>MSGAERGTSVGKPGMTPTEERAASVAVAARTGNRSRGF</sequence>
<organism evidence="2 3">
    <name type="scientific">Portunus trituberculatus</name>
    <name type="common">Swimming crab</name>
    <name type="synonym">Neptunus trituberculatus</name>
    <dbReference type="NCBI Taxonomy" id="210409"/>
    <lineage>
        <taxon>Eukaryota</taxon>
        <taxon>Metazoa</taxon>
        <taxon>Ecdysozoa</taxon>
        <taxon>Arthropoda</taxon>
        <taxon>Crustacea</taxon>
        <taxon>Multicrustacea</taxon>
        <taxon>Malacostraca</taxon>
        <taxon>Eumalacostraca</taxon>
        <taxon>Eucarida</taxon>
        <taxon>Decapoda</taxon>
        <taxon>Pleocyemata</taxon>
        <taxon>Brachyura</taxon>
        <taxon>Eubrachyura</taxon>
        <taxon>Portunoidea</taxon>
        <taxon>Portunidae</taxon>
        <taxon>Portuninae</taxon>
        <taxon>Portunus</taxon>
    </lineage>
</organism>
<evidence type="ECO:0000256" key="1">
    <source>
        <dbReference type="SAM" id="MobiDB-lite"/>
    </source>
</evidence>
<dbReference type="EMBL" id="VSRR010018465">
    <property type="protein sequence ID" value="MPC61367.1"/>
    <property type="molecule type" value="Genomic_DNA"/>
</dbReference>
<dbReference type="AlphaFoldDB" id="A0A5B7GVX9"/>
<proteinExistence type="predicted"/>
<gene>
    <name evidence="2" type="ORF">E2C01_055437</name>
</gene>
<evidence type="ECO:0000313" key="2">
    <source>
        <dbReference type="EMBL" id="MPC61367.1"/>
    </source>
</evidence>
<dbReference type="Proteomes" id="UP000324222">
    <property type="component" value="Unassembled WGS sequence"/>
</dbReference>
<comment type="caution">
    <text evidence="2">The sequence shown here is derived from an EMBL/GenBank/DDBJ whole genome shotgun (WGS) entry which is preliminary data.</text>
</comment>
<keyword evidence="3" id="KW-1185">Reference proteome</keyword>
<reference evidence="2 3" key="1">
    <citation type="submission" date="2019-05" db="EMBL/GenBank/DDBJ databases">
        <title>Another draft genome of Portunus trituberculatus and its Hox gene families provides insights of decapod evolution.</title>
        <authorList>
            <person name="Jeong J.-H."/>
            <person name="Song I."/>
            <person name="Kim S."/>
            <person name="Choi T."/>
            <person name="Kim D."/>
            <person name="Ryu S."/>
            <person name="Kim W."/>
        </authorList>
    </citation>
    <scope>NUCLEOTIDE SEQUENCE [LARGE SCALE GENOMIC DNA]</scope>
    <source>
        <tissue evidence="2">Muscle</tissue>
    </source>
</reference>
<feature type="region of interest" description="Disordered" evidence="1">
    <location>
        <begin position="1"/>
        <end position="38"/>
    </location>
</feature>